<dbReference type="PANTHER" id="PTHR43166:SF9">
    <property type="entry name" value="GLUTAMATE_ASPARTATE IMPORT ATP-BINDING PROTEIN GLTL"/>
    <property type="match status" value="1"/>
</dbReference>
<dbReference type="GO" id="GO:0005524">
    <property type="term" value="F:ATP binding"/>
    <property type="evidence" value="ECO:0007669"/>
    <property type="project" value="UniProtKB-KW"/>
</dbReference>
<evidence type="ECO:0000256" key="2">
    <source>
        <dbReference type="ARBA" id="ARBA00005417"/>
    </source>
</evidence>
<dbReference type="PROSITE" id="PS50893">
    <property type="entry name" value="ABC_TRANSPORTER_2"/>
    <property type="match status" value="1"/>
</dbReference>
<dbReference type="InterPro" id="IPR003593">
    <property type="entry name" value="AAA+_ATPase"/>
</dbReference>
<evidence type="ECO:0000313" key="10">
    <source>
        <dbReference type="EMBL" id="QYO75637.1"/>
    </source>
</evidence>
<evidence type="ECO:0000259" key="9">
    <source>
        <dbReference type="PROSITE" id="PS50893"/>
    </source>
</evidence>
<keyword evidence="11" id="KW-1185">Reference proteome</keyword>
<keyword evidence="5" id="KW-0547">Nucleotide-binding</keyword>
<gene>
    <name evidence="10" type="ORF">K1X15_13455</name>
</gene>
<comment type="subcellular location">
    <subcellularLocation>
        <location evidence="1">Cell membrane</location>
        <topology evidence="1">Peripheral membrane protein</topology>
    </subcellularLocation>
</comment>
<reference evidence="10 11" key="1">
    <citation type="submission" date="2021-08" db="EMBL/GenBank/DDBJ databases">
        <title>Devosia salina sp. nov., isolated from the South China Sea sediment.</title>
        <authorList>
            <person name="Zhou Z."/>
        </authorList>
    </citation>
    <scope>NUCLEOTIDE SEQUENCE [LARGE SCALE GENOMIC DNA]</scope>
    <source>
        <strain evidence="10 11">SCS-3</strain>
    </source>
</reference>
<protein>
    <submittedName>
        <fullName evidence="10">Amino acid ABC transporter ATP-binding protein</fullName>
    </submittedName>
</protein>
<accession>A0ABX8WFY5</accession>
<dbReference type="InterPro" id="IPR027417">
    <property type="entry name" value="P-loop_NTPase"/>
</dbReference>
<evidence type="ECO:0000313" key="11">
    <source>
        <dbReference type="Proteomes" id="UP000825799"/>
    </source>
</evidence>
<dbReference type="InterPro" id="IPR003439">
    <property type="entry name" value="ABC_transporter-like_ATP-bd"/>
</dbReference>
<dbReference type="RefSeq" id="WP_220304135.1">
    <property type="nucleotide sequence ID" value="NZ_CP080590.1"/>
</dbReference>
<keyword evidence="6 10" id="KW-0067">ATP-binding</keyword>
<dbReference type="SUPFAM" id="SSF52540">
    <property type="entry name" value="P-loop containing nucleoside triphosphate hydrolases"/>
    <property type="match status" value="1"/>
</dbReference>
<comment type="similarity">
    <text evidence="2">Belongs to the ABC transporter superfamily.</text>
</comment>
<dbReference type="InterPro" id="IPR050086">
    <property type="entry name" value="MetN_ABC_transporter-like"/>
</dbReference>
<keyword evidence="7" id="KW-0029">Amino-acid transport</keyword>
<dbReference type="EMBL" id="CP080590">
    <property type="protein sequence ID" value="QYO75637.1"/>
    <property type="molecule type" value="Genomic_DNA"/>
</dbReference>
<proteinExistence type="inferred from homology"/>
<evidence type="ECO:0000256" key="1">
    <source>
        <dbReference type="ARBA" id="ARBA00004202"/>
    </source>
</evidence>
<evidence type="ECO:0000256" key="4">
    <source>
        <dbReference type="ARBA" id="ARBA00022475"/>
    </source>
</evidence>
<keyword evidence="3" id="KW-0813">Transport</keyword>
<dbReference type="InterPro" id="IPR017871">
    <property type="entry name" value="ABC_transporter-like_CS"/>
</dbReference>
<organism evidence="10 11">
    <name type="scientific">Devosia salina</name>
    <dbReference type="NCBI Taxonomy" id="2860336"/>
    <lineage>
        <taxon>Bacteria</taxon>
        <taxon>Pseudomonadati</taxon>
        <taxon>Pseudomonadota</taxon>
        <taxon>Alphaproteobacteria</taxon>
        <taxon>Hyphomicrobiales</taxon>
        <taxon>Devosiaceae</taxon>
        <taxon>Devosia</taxon>
    </lineage>
</organism>
<evidence type="ECO:0000256" key="8">
    <source>
        <dbReference type="ARBA" id="ARBA00023136"/>
    </source>
</evidence>
<evidence type="ECO:0000256" key="3">
    <source>
        <dbReference type="ARBA" id="ARBA00022448"/>
    </source>
</evidence>
<dbReference type="Pfam" id="PF00005">
    <property type="entry name" value="ABC_tran"/>
    <property type="match status" value="1"/>
</dbReference>
<evidence type="ECO:0000256" key="7">
    <source>
        <dbReference type="ARBA" id="ARBA00022970"/>
    </source>
</evidence>
<dbReference type="CDD" id="cd03262">
    <property type="entry name" value="ABC_HisP_GlnQ"/>
    <property type="match status" value="1"/>
</dbReference>
<evidence type="ECO:0000256" key="6">
    <source>
        <dbReference type="ARBA" id="ARBA00022840"/>
    </source>
</evidence>
<feature type="domain" description="ABC transporter" evidence="9">
    <location>
        <begin position="5"/>
        <end position="239"/>
    </location>
</feature>
<sequence length="264" mass="28588">MPPIVELKDVHKSFGPVAVLKGVSFSVDKGQVVAIIGQSGSGKSTALRCLDRLETIDSGELRVCEQELSGKDVDLRALRRDVGIVFQSYNLFPHLTVAENIMLAPRSVKKMGRSEARQLAADVLGRVGLADRLDAYPEQLSGGQQQRVAIARSLAMQPKVMLFDEVTSALDPELTGEVLKVIEKLAADGMTMILVTHEMEFAQRVADLVIYMRDGKVHESGPPDIMTNPSTPELRRFVSAGQHARPHAVADDAGTIPVLGTPAE</sequence>
<dbReference type="InterPro" id="IPR030679">
    <property type="entry name" value="ABC_ATPase_HisP-typ"/>
</dbReference>
<dbReference type="Gene3D" id="3.40.50.300">
    <property type="entry name" value="P-loop containing nucleotide triphosphate hydrolases"/>
    <property type="match status" value="1"/>
</dbReference>
<dbReference type="PIRSF" id="PIRSF039085">
    <property type="entry name" value="ABC_ATPase_HisP"/>
    <property type="match status" value="1"/>
</dbReference>
<keyword evidence="8" id="KW-0472">Membrane</keyword>
<keyword evidence="4" id="KW-1003">Cell membrane</keyword>
<evidence type="ECO:0000256" key="5">
    <source>
        <dbReference type="ARBA" id="ARBA00022741"/>
    </source>
</evidence>
<dbReference type="Proteomes" id="UP000825799">
    <property type="component" value="Chromosome"/>
</dbReference>
<dbReference type="PANTHER" id="PTHR43166">
    <property type="entry name" value="AMINO ACID IMPORT ATP-BINDING PROTEIN"/>
    <property type="match status" value="1"/>
</dbReference>
<dbReference type="SMART" id="SM00382">
    <property type="entry name" value="AAA"/>
    <property type="match status" value="1"/>
</dbReference>
<dbReference type="PROSITE" id="PS00211">
    <property type="entry name" value="ABC_TRANSPORTER_1"/>
    <property type="match status" value="1"/>
</dbReference>
<name>A0ABX8WFY5_9HYPH</name>